<evidence type="ECO:0000313" key="3">
    <source>
        <dbReference type="Proteomes" id="UP000325003"/>
    </source>
</evidence>
<keyword evidence="1" id="KW-1133">Transmembrane helix</keyword>
<dbReference type="InterPro" id="IPR023365">
    <property type="entry name" value="Sortase_dom-sf"/>
</dbReference>
<dbReference type="InterPro" id="IPR042001">
    <property type="entry name" value="Sortase_F"/>
</dbReference>
<dbReference type="Gene3D" id="2.40.260.10">
    <property type="entry name" value="Sortase"/>
    <property type="match status" value="1"/>
</dbReference>
<dbReference type="CDD" id="cd05829">
    <property type="entry name" value="Sortase_F"/>
    <property type="match status" value="1"/>
</dbReference>
<organism evidence="2 3">
    <name type="scientific">Nocardioides humilatus</name>
    <dbReference type="NCBI Taxonomy" id="2607660"/>
    <lineage>
        <taxon>Bacteria</taxon>
        <taxon>Bacillati</taxon>
        <taxon>Actinomycetota</taxon>
        <taxon>Actinomycetes</taxon>
        <taxon>Propionibacteriales</taxon>
        <taxon>Nocardioidaceae</taxon>
        <taxon>Nocardioides</taxon>
    </lineage>
</organism>
<dbReference type="AlphaFoldDB" id="A0A5B1L8J3"/>
<sequence length="211" mass="22758">MRRRRALIATALVVVLIGVLVWWLLRPDAEPEKAADPAPTVPLVKVPAPTVRPVPGPCDDPARHAFPPEAITIDGIADAVAVIGVPRDSRGVTGVLPSSDKYDFAWDLGGIEPGSKHGNVLLNTHTWPDGTALGNKLLADLDEGDQLLVTGEDASLCYEVTERIEVLATEGYPPYYDEDGPPQIAIIVCSGTRTGPGQWTHRTMWFASPRR</sequence>
<keyword evidence="3" id="KW-1185">Reference proteome</keyword>
<keyword evidence="1" id="KW-0812">Transmembrane</keyword>
<reference evidence="2 3" key="2">
    <citation type="submission" date="2019-09" db="EMBL/GenBank/DDBJ databases">
        <authorList>
            <person name="Jin C."/>
        </authorList>
    </citation>
    <scope>NUCLEOTIDE SEQUENCE [LARGE SCALE GENOMIC DNA]</scope>
    <source>
        <strain evidence="2 3">BN130099</strain>
    </source>
</reference>
<protein>
    <submittedName>
        <fullName evidence="2">Class F sortase</fullName>
    </submittedName>
</protein>
<proteinExistence type="predicted"/>
<evidence type="ECO:0000313" key="2">
    <source>
        <dbReference type="EMBL" id="KAA1417013.1"/>
    </source>
</evidence>
<keyword evidence="1" id="KW-0472">Membrane</keyword>
<gene>
    <name evidence="2" type="ORF">F0U44_17695</name>
</gene>
<dbReference type="RefSeq" id="WP_149729683.1">
    <property type="nucleotide sequence ID" value="NZ_VUJV01000006.1"/>
</dbReference>
<comment type="caution">
    <text evidence="2">The sequence shown here is derived from an EMBL/GenBank/DDBJ whole genome shotgun (WGS) entry which is preliminary data.</text>
</comment>
<feature type="transmembrane region" description="Helical" evidence="1">
    <location>
        <begin position="7"/>
        <end position="25"/>
    </location>
</feature>
<evidence type="ECO:0000256" key="1">
    <source>
        <dbReference type="SAM" id="Phobius"/>
    </source>
</evidence>
<name>A0A5B1L8J3_9ACTN</name>
<dbReference type="SUPFAM" id="SSF63817">
    <property type="entry name" value="Sortase"/>
    <property type="match status" value="1"/>
</dbReference>
<reference evidence="2 3" key="1">
    <citation type="submission" date="2019-09" db="EMBL/GenBank/DDBJ databases">
        <title>Nocardioides panacisoli sp. nov., isolated from the soil of a ginseng field.</title>
        <authorList>
            <person name="Cho C."/>
        </authorList>
    </citation>
    <scope>NUCLEOTIDE SEQUENCE [LARGE SCALE GENOMIC DNA]</scope>
    <source>
        <strain evidence="2 3">BN130099</strain>
    </source>
</reference>
<dbReference type="EMBL" id="VUJV01000006">
    <property type="protein sequence ID" value="KAA1417013.1"/>
    <property type="molecule type" value="Genomic_DNA"/>
</dbReference>
<accession>A0A5B1L8J3</accession>
<dbReference type="Proteomes" id="UP000325003">
    <property type="component" value="Unassembled WGS sequence"/>
</dbReference>